<dbReference type="Proteomes" id="UP000271624">
    <property type="component" value="Unassembled WGS sequence"/>
</dbReference>
<reference evidence="1" key="2">
    <citation type="journal article" date="2019" name="Genome Biol. Evol.">
        <title>Day and night: Metabolic profiles and evolutionary relationships of six axenic non-marine cyanobacteria.</title>
        <authorList>
            <person name="Will S.E."/>
            <person name="Henke P."/>
            <person name="Boedeker C."/>
            <person name="Huang S."/>
            <person name="Brinkmann H."/>
            <person name="Rohde M."/>
            <person name="Jarek M."/>
            <person name="Friedl T."/>
            <person name="Seufert S."/>
            <person name="Schumacher M."/>
            <person name="Overmann J."/>
            <person name="Neumann-Schaal M."/>
            <person name="Petersen J."/>
        </authorList>
    </citation>
    <scope>NUCLEOTIDE SEQUENCE [LARGE SCALE GENOMIC DNA]</scope>
    <source>
        <strain evidence="1">PCC 7102</strain>
    </source>
</reference>
<sequence>MYVCAQILVYGQHPQSILARGAFRKHGNKFKLNEPDSWQQATVEMTLNDSKLGLVKIRLWENLHFRKTATRPMSLIRVERLDEKGNLRVKKPLWLAWVGEEMPPLSEVWRLYLRRFTVDHW</sequence>
<dbReference type="EMBL" id="RSCL01000003">
    <property type="protein sequence ID" value="RUT08507.1"/>
    <property type="molecule type" value="Genomic_DNA"/>
</dbReference>
<organism evidence="1 2">
    <name type="scientific">Dulcicalothrix desertica PCC 7102</name>
    <dbReference type="NCBI Taxonomy" id="232991"/>
    <lineage>
        <taxon>Bacteria</taxon>
        <taxon>Bacillati</taxon>
        <taxon>Cyanobacteriota</taxon>
        <taxon>Cyanophyceae</taxon>
        <taxon>Nostocales</taxon>
        <taxon>Calotrichaceae</taxon>
        <taxon>Dulcicalothrix</taxon>
    </lineage>
</organism>
<evidence type="ECO:0000313" key="1">
    <source>
        <dbReference type="EMBL" id="RUT08507.1"/>
    </source>
</evidence>
<comment type="caution">
    <text evidence="1">The sequence shown here is derived from an EMBL/GenBank/DDBJ whole genome shotgun (WGS) entry which is preliminary data.</text>
</comment>
<dbReference type="AlphaFoldDB" id="A0A433VQZ4"/>
<proteinExistence type="predicted"/>
<reference evidence="1" key="1">
    <citation type="submission" date="2018-12" db="EMBL/GenBank/DDBJ databases">
        <authorList>
            <person name="Will S."/>
            <person name="Neumann-Schaal M."/>
            <person name="Henke P."/>
        </authorList>
    </citation>
    <scope>NUCLEOTIDE SEQUENCE</scope>
    <source>
        <strain evidence="1">PCC 7102</strain>
    </source>
</reference>
<protein>
    <submittedName>
        <fullName evidence="1">Uncharacterized protein</fullName>
    </submittedName>
</protein>
<name>A0A433VQZ4_9CYAN</name>
<gene>
    <name evidence="1" type="ORF">DSM106972_016750</name>
</gene>
<keyword evidence="2" id="KW-1185">Reference proteome</keyword>
<accession>A0A433VQZ4</accession>
<evidence type="ECO:0000313" key="2">
    <source>
        <dbReference type="Proteomes" id="UP000271624"/>
    </source>
</evidence>